<dbReference type="AlphaFoldDB" id="A0AAU8FYS6"/>
<protein>
    <recommendedName>
        <fullName evidence="2">DUF4126 domain-containing protein</fullName>
    </recommendedName>
</protein>
<evidence type="ECO:0008006" key="2">
    <source>
        <dbReference type="Google" id="ProtNLM"/>
    </source>
</evidence>
<evidence type="ECO:0000313" key="1">
    <source>
        <dbReference type="EMBL" id="XCH29368.1"/>
    </source>
</evidence>
<proteinExistence type="predicted"/>
<name>A0AAU8FYS6_9MICO</name>
<dbReference type="RefSeq" id="WP_353707666.1">
    <property type="nucleotide sequence ID" value="NZ_CP159290.1"/>
</dbReference>
<organism evidence="1">
    <name type="scientific">Cellulosimicrobium sp. ES-005</name>
    <dbReference type="NCBI Taxonomy" id="3163031"/>
    <lineage>
        <taxon>Bacteria</taxon>
        <taxon>Bacillati</taxon>
        <taxon>Actinomycetota</taxon>
        <taxon>Actinomycetes</taxon>
        <taxon>Micrococcales</taxon>
        <taxon>Promicromonosporaceae</taxon>
        <taxon>Cellulosimicrobium</taxon>
    </lineage>
</organism>
<dbReference type="EMBL" id="CP159290">
    <property type="protein sequence ID" value="XCH29368.1"/>
    <property type="molecule type" value="Genomic_DNA"/>
</dbReference>
<accession>A0AAU8FYS6</accession>
<reference evidence="1" key="1">
    <citation type="submission" date="2024-06" db="EMBL/GenBank/DDBJ databases">
        <title>Complete genome sequence of the cellulolytic actinobacterium, Cellulosimicrobium ES-005.</title>
        <authorList>
            <person name="Matthews C.T."/>
            <person name="Underwood K.D."/>
            <person name="Ghanchi K.M."/>
            <person name="Fields S.D."/>
            <person name="Gardner S.G."/>
        </authorList>
    </citation>
    <scope>NUCLEOTIDE SEQUENCE</scope>
    <source>
        <strain evidence="1">ES-005</strain>
    </source>
</reference>
<gene>
    <name evidence="1" type="ORF">ABRQ22_17550</name>
</gene>
<sequence>MTSHGAAPAPGTTTLLARALALGVAAGSRSSLGVAAPVLGGWVGGRARGSGGGPAALGVLVRGTAAAGVAGELVGDKLPRTPSRLDPPGPVFRLASGALGGVLLARRRTGPAGVVAAAVAGAAGAAAGTWGGAAWRRLAVGSRPDWPGAVAEDAVALTLAALAVRR</sequence>